<feature type="binding site" evidence="6">
    <location>
        <position position="9"/>
    </location>
    <ligand>
        <name>FMN</name>
        <dbReference type="ChEBI" id="CHEBI:58210"/>
    </ligand>
</feature>
<keyword evidence="9" id="KW-1185">Reference proteome</keyword>
<dbReference type="PANTHER" id="PTHR43741">
    <property type="entry name" value="FMN-DEPENDENT NADH-AZOREDUCTASE 1"/>
    <property type="match status" value="1"/>
</dbReference>
<dbReference type="PANTHER" id="PTHR43741:SF4">
    <property type="entry name" value="FMN-DEPENDENT NADH:QUINONE OXIDOREDUCTASE"/>
    <property type="match status" value="1"/>
</dbReference>
<dbReference type="EC" id="1.7.1.17" evidence="6"/>
<feature type="domain" description="Flavodoxin-like fold" evidence="7">
    <location>
        <begin position="1"/>
        <end position="160"/>
    </location>
</feature>
<comment type="caution">
    <text evidence="6">Lacks conserved residue(s) required for the propagation of feature annotation.</text>
</comment>
<dbReference type="GO" id="GO:0010181">
    <property type="term" value="F:FMN binding"/>
    <property type="evidence" value="ECO:0007669"/>
    <property type="project" value="UniProtKB-UniRule"/>
</dbReference>
<evidence type="ECO:0000256" key="2">
    <source>
        <dbReference type="ARBA" id="ARBA00022643"/>
    </source>
</evidence>
<keyword evidence="1 6" id="KW-0285">Flavoprotein</keyword>
<dbReference type="SUPFAM" id="SSF52218">
    <property type="entry name" value="Flavoproteins"/>
    <property type="match status" value="1"/>
</dbReference>
<comment type="cofactor">
    <cofactor evidence="6">
        <name>FMN</name>
        <dbReference type="ChEBI" id="CHEBI:58210"/>
    </cofactor>
    <text evidence="6">Binds 1 FMN per subunit.</text>
</comment>
<dbReference type="GO" id="GO:0009055">
    <property type="term" value="F:electron transfer activity"/>
    <property type="evidence" value="ECO:0007669"/>
    <property type="project" value="UniProtKB-UniRule"/>
</dbReference>
<evidence type="ECO:0000256" key="3">
    <source>
        <dbReference type="ARBA" id="ARBA00023002"/>
    </source>
</evidence>
<dbReference type="HAMAP" id="MF_01216">
    <property type="entry name" value="Azoreductase_type1"/>
    <property type="match status" value="1"/>
</dbReference>
<evidence type="ECO:0000256" key="6">
    <source>
        <dbReference type="HAMAP-Rule" id="MF_01216"/>
    </source>
</evidence>
<comment type="caution">
    <text evidence="8">The sequence shown here is derived from an EMBL/GenBank/DDBJ whole genome shotgun (WGS) entry which is preliminary data.</text>
</comment>
<feature type="binding site" evidence="6">
    <location>
        <begin position="15"/>
        <end position="17"/>
    </location>
    <ligand>
        <name>FMN</name>
        <dbReference type="ChEBI" id="CHEBI:58210"/>
    </ligand>
</feature>
<dbReference type="InterPro" id="IPR023048">
    <property type="entry name" value="NADH:quinone_OxRdtase_FMN_depd"/>
</dbReference>
<comment type="function">
    <text evidence="6">Quinone reductase that provides resistance to thiol-specific stress caused by electrophilic quinones.</text>
</comment>
<evidence type="ECO:0000256" key="4">
    <source>
        <dbReference type="ARBA" id="ARBA00023027"/>
    </source>
</evidence>
<evidence type="ECO:0000256" key="5">
    <source>
        <dbReference type="ARBA" id="ARBA00048542"/>
    </source>
</evidence>
<protein>
    <recommendedName>
        <fullName evidence="6">FMN dependent NADH:quinone oxidoreductase</fullName>
        <ecNumber evidence="6">1.6.5.-</ecNumber>
    </recommendedName>
    <alternativeName>
        <fullName evidence="6">Azo-dye reductase</fullName>
    </alternativeName>
    <alternativeName>
        <fullName evidence="6">FMN-dependent NADH-azo compound oxidoreductase</fullName>
    </alternativeName>
    <alternativeName>
        <fullName evidence="6">FMN-dependent NADH-azoreductase</fullName>
        <ecNumber evidence="6">1.7.1.17</ecNumber>
    </alternativeName>
</protein>
<proteinExistence type="inferred from homology"/>
<keyword evidence="2 6" id="KW-0288">FMN</keyword>
<dbReference type="EC" id="1.6.5.-" evidence="6"/>
<keyword evidence="4 6" id="KW-0520">NAD</keyword>
<dbReference type="InterPro" id="IPR003680">
    <property type="entry name" value="Flavodoxin_fold"/>
</dbReference>
<dbReference type="Proteomes" id="UP000681340">
    <property type="component" value="Unassembled WGS sequence"/>
</dbReference>
<comment type="catalytic activity">
    <reaction evidence="6">
        <text>2 a quinone + NADH + H(+) = 2 a 1,4-benzosemiquinone + NAD(+)</text>
        <dbReference type="Rhea" id="RHEA:65952"/>
        <dbReference type="ChEBI" id="CHEBI:15378"/>
        <dbReference type="ChEBI" id="CHEBI:57540"/>
        <dbReference type="ChEBI" id="CHEBI:57945"/>
        <dbReference type="ChEBI" id="CHEBI:132124"/>
        <dbReference type="ChEBI" id="CHEBI:134225"/>
    </reaction>
</comment>
<keyword evidence="3 6" id="KW-0560">Oxidoreductase</keyword>
<dbReference type="Pfam" id="PF02525">
    <property type="entry name" value="Flavodoxin_2"/>
    <property type="match status" value="1"/>
</dbReference>
<organism evidence="8 9">
    <name type="scientific">Actinoplanes auranticolor</name>
    <dbReference type="NCBI Taxonomy" id="47988"/>
    <lineage>
        <taxon>Bacteria</taxon>
        <taxon>Bacillati</taxon>
        <taxon>Actinomycetota</taxon>
        <taxon>Actinomycetes</taxon>
        <taxon>Micromonosporales</taxon>
        <taxon>Micromonosporaceae</taxon>
        <taxon>Actinoplanes</taxon>
    </lineage>
</organism>
<dbReference type="GO" id="GO:0016655">
    <property type="term" value="F:oxidoreductase activity, acting on NAD(P)H, quinone or similar compound as acceptor"/>
    <property type="evidence" value="ECO:0007669"/>
    <property type="project" value="InterPro"/>
</dbReference>
<dbReference type="AlphaFoldDB" id="A0A919S657"/>
<dbReference type="Gene3D" id="3.40.50.360">
    <property type="match status" value="1"/>
</dbReference>
<comment type="subunit">
    <text evidence="6">Homodimer.</text>
</comment>
<evidence type="ECO:0000313" key="8">
    <source>
        <dbReference type="EMBL" id="GIM63662.1"/>
    </source>
</evidence>
<sequence>MTLFRLDASIRVEGSASREIADLVEQEWLAAHPGDQVERRHIGVDVLPADAWGHAVAAGFAPPEQHTAEQANAVKLATTLTDELVNADAVLLAVPLYNWGVSQHFKTWFDLIMTDPRVRAPEGLIPGKPVVLATVRGGAYGPGTPKHGWDYSTPYLNRMLTEQWGADLTVVERELTLAGVNPALDSLRDLGTQLHQQALSAAVEAGRAFGVPPVK</sequence>
<comment type="function">
    <text evidence="6">Also exhibits azoreductase activity. Catalyzes the reductive cleavage of the azo bond in aromatic azo compounds to the corresponding amines.</text>
</comment>
<dbReference type="RefSeq" id="WP_212986698.1">
    <property type="nucleotide sequence ID" value="NZ_BAABEA010000003.1"/>
</dbReference>
<dbReference type="GO" id="GO:0016652">
    <property type="term" value="F:oxidoreductase activity, acting on NAD(P)H as acceptor"/>
    <property type="evidence" value="ECO:0007669"/>
    <property type="project" value="UniProtKB-UniRule"/>
</dbReference>
<dbReference type="InterPro" id="IPR029039">
    <property type="entry name" value="Flavoprotein-like_sf"/>
</dbReference>
<accession>A0A919S657</accession>
<reference evidence="8" key="1">
    <citation type="submission" date="2021-03" db="EMBL/GenBank/DDBJ databases">
        <title>Whole genome shotgun sequence of Actinoplanes auranticolor NBRC 12245.</title>
        <authorList>
            <person name="Komaki H."/>
            <person name="Tamura T."/>
        </authorList>
    </citation>
    <scope>NUCLEOTIDE SEQUENCE</scope>
    <source>
        <strain evidence="8">NBRC 12245</strain>
    </source>
</reference>
<dbReference type="EMBL" id="BOQL01000005">
    <property type="protein sequence ID" value="GIM63662.1"/>
    <property type="molecule type" value="Genomic_DNA"/>
</dbReference>
<dbReference type="InterPro" id="IPR050104">
    <property type="entry name" value="FMN-dep_NADH:Q_OxRdtase_AzoR1"/>
</dbReference>
<comment type="similarity">
    <text evidence="6">Belongs to the azoreductase type 1 family.</text>
</comment>
<evidence type="ECO:0000313" key="9">
    <source>
        <dbReference type="Proteomes" id="UP000681340"/>
    </source>
</evidence>
<name>A0A919S657_9ACTN</name>
<gene>
    <name evidence="8" type="primary">acpD_1</name>
    <name evidence="6" type="synonym">azoR</name>
    <name evidence="8" type="ORF">Aau02nite_05530</name>
</gene>
<evidence type="ECO:0000256" key="1">
    <source>
        <dbReference type="ARBA" id="ARBA00022630"/>
    </source>
</evidence>
<comment type="catalytic activity">
    <reaction evidence="5">
        <text>N,N-dimethyl-1,4-phenylenediamine + anthranilate + 2 NAD(+) = 2-(4-dimethylaminophenyl)diazenylbenzoate + 2 NADH + 2 H(+)</text>
        <dbReference type="Rhea" id="RHEA:55872"/>
        <dbReference type="ChEBI" id="CHEBI:15378"/>
        <dbReference type="ChEBI" id="CHEBI:15783"/>
        <dbReference type="ChEBI" id="CHEBI:16567"/>
        <dbReference type="ChEBI" id="CHEBI:57540"/>
        <dbReference type="ChEBI" id="CHEBI:57945"/>
        <dbReference type="ChEBI" id="CHEBI:71579"/>
        <dbReference type="EC" id="1.7.1.17"/>
    </reaction>
    <physiologicalReaction direction="right-to-left" evidence="5">
        <dbReference type="Rhea" id="RHEA:55874"/>
    </physiologicalReaction>
</comment>
<evidence type="ECO:0000259" key="7">
    <source>
        <dbReference type="Pfam" id="PF02525"/>
    </source>
</evidence>